<reference evidence="3" key="1">
    <citation type="journal article" date="2023" name="Mol. Phylogenet. Evol.">
        <title>Genome-scale phylogeny and comparative genomics of the fungal order Sordariales.</title>
        <authorList>
            <person name="Hensen N."/>
            <person name="Bonometti L."/>
            <person name="Westerberg I."/>
            <person name="Brannstrom I.O."/>
            <person name="Guillou S."/>
            <person name="Cros-Aarteil S."/>
            <person name="Calhoun S."/>
            <person name="Haridas S."/>
            <person name="Kuo A."/>
            <person name="Mondo S."/>
            <person name="Pangilinan J."/>
            <person name="Riley R."/>
            <person name="LaButti K."/>
            <person name="Andreopoulos B."/>
            <person name="Lipzen A."/>
            <person name="Chen C."/>
            <person name="Yan M."/>
            <person name="Daum C."/>
            <person name="Ng V."/>
            <person name="Clum A."/>
            <person name="Steindorff A."/>
            <person name="Ohm R.A."/>
            <person name="Martin F."/>
            <person name="Silar P."/>
            <person name="Natvig D.O."/>
            <person name="Lalanne C."/>
            <person name="Gautier V."/>
            <person name="Ament-Velasquez S.L."/>
            <person name="Kruys A."/>
            <person name="Hutchinson M.I."/>
            <person name="Powell A.J."/>
            <person name="Barry K."/>
            <person name="Miller A.N."/>
            <person name="Grigoriev I.V."/>
            <person name="Debuchy R."/>
            <person name="Gladieux P."/>
            <person name="Hiltunen Thoren M."/>
            <person name="Johannesson H."/>
        </authorList>
    </citation>
    <scope>NUCLEOTIDE SEQUENCE</scope>
    <source>
        <strain evidence="3">PSN293</strain>
    </source>
</reference>
<dbReference type="AlphaFoldDB" id="A0AAN7BCX2"/>
<gene>
    <name evidence="3" type="ORF">QBC37DRAFT_94134</name>
</gene>
<feature type="region of interest" description="Disordered" evidence="1">
    <location>
        <begin position="22"/>
        <end position="51"/>
    </location>
</feature>
<protein>
    <submittedName>
        <fullName evidence="3">Uncharacterized protein</fullName>
    </submittedName>
</protein>
<sequence length="120" mass="13900">MMRVTSFSFLLLLSFSISHSLARPPHKSVKKEYRKTEWSSHYNQPNIKTKKQKETILYQTKPDQPTAHAIGIEKKTLLDKPVANEHCLYYSFVPFTPLYHLSIPEARSRSDPPISRSQNA</sequence>
<proteinExistence type="predicted"/>
<evidence type="ECO:0000313" key="3">
    <source>
        <dbReference type="EMBL" id="KAK4216355.1"/>
    </source>
</evidence>
<feature type="signal peptide" evidence="2">
    <location>
        <begin position="1"/>
        <end position="22"/>
    </location>
</feature>
<organism evidence="3 4">
    <name type="scientific">Rhypophila decipiens</name>
    <dbReference type="NCBI Taxonomy" id="261697"/>
    <lineage>
        <taxon>Eukaryota</taxon>
        <taxon>Fungi</taxon>
        <taxon>Dikarya</taxon>
        <taxon>Ascomycota</taxon>
        <taxon>Pezizomycotina</taxon>
        <taxon>Sordariomycetes</taxon>
        <taxon>Sordariomycetidae</taxon>
        <taxon>Sordariales</taxon>
        <taxon>Naviculisporaceae</taxon>
        <taxon>Rhypophila</taxon>
    </lineage>
</organism>
<dbReference type="Proteomes" id="UP001301769">
    <property type="component" value="Unassembled WGS sequence"/>
</dbReference>
<dbReference type="EMBL" id="MU858069">
    <property type="protein sequence ID" value="KAK4216355.1"/>
    <property type="molecule type" value="Genomic_DNA"/>
</dbReference>
<keyword evidence="4" id="KW-1185">Reference proteome</keyword>
<feature type="chain" id="PRO_5042941351" evidence="2">
    <location>
        <begin position="23"/>
        <end position="120"/>
    </location>
</feature>
<keyword evidence="2" id="KW-0732">Signal</keyword>
<evidence type="ECO:0000256" key="1">
    <source>
        <dbReference type="SAM" id="MobiDB-lite"/>
    </source>
</evidence>
<evidence type="ECO:0000313" key="4">
    <source>
        <dbReference type="Proteomes" id="UP001301769"/>
    </source>
</evidence>
<reference evidence="3" key="2">
    <citation type="submission" date="2023-05" db="EMBL/GenBank/DDBJ databases">
        <authorList>
            <consortium name="Lawrence Berkeley National Laboratory"/>
            <person name="Steindorff A."/>
            <person name="Hensen N."/>
            <person name="Bonometti L."/>
            <person name="Westerberg I."/>
            <person name="Brannstrom I.O."/>
            <person name="Guillou S."/>
            <person name="Cros-Aarteil S."/>
            <person name="Calhoun S."/>
            <person name="Haridas S."/>
            <person name="Kuo A."/>
            <person name="Mondo S."/>
            <person name="Pangilinan J."/>
            <person name="Riley R."/>
            <person name="Labutti K."/>
            <person name="Andreopoulos B."/>
            <person name="Lipzen A."/>
            <person name="Chen C."/>
            <person name="Yanf M."/>
            <person name="Daum C."/>
            <person name="Ng V."/>
            <person name="Clum A."/>
            <person name="Ohm R."/>
            <person name="Martin F."/>
            <person name="Silar P."/>
            <person name="Natvig D."/>
            <person name="Lalanne C."/>
            <person name="Gautier V."/>
            <person name="Ament-Velasquez S.L."/>
            <person name="Kruys A."/>
            <person name="Hutchinson M.I."/>
            <person name="Powell A.J."/>
            <person name="Barry K."/>
            <person name="Miller A.N."/>
            <person name="Grigoriev I.V."/>
            <person name="Debuchy R."/>
            <person name="Gladieux P."/>
            <person name="Thoren M.H."/>
            <person name="Johannesson H."/>
        </authorList>
    </citation>
    <scope>NUCLEOTIDE SEQUENCE</scope>
    <source>
        <strain evidence="3">PSN293</strain>
    </source>
</reference>
<name>A0AAN7BCX2_9PEZI</name>
<accession>A0AAN7BCX2</accession>
<comment type="caution">
    <text evidence="3">The sequence shown here is derived from an EMBL/GenBank/DDBJ whole genome shotgun (WGS) entry which is preliminary data.</text>
</comment>
<evidence type="ECO:0000256" key="2">
    <source>
        <dbReference type="SAM" id="SignalP"/>
    </source>
</evidence>